<dbReference type="PANTHER" id="PTHR43595">
    <property type="entry name" value="37S RIBOSOMAL PROTEIN S26, MITOCHONDRIAL"/>
    <property type="match status" value="1"/>
</dbReference>
<dbReference type="Pfam" id="PF00081">
    <property type="entry name" value="Sod_Fe_N"/>
    <property type="match status" value="1"/>
</dbReference>
<dbReference type="NCBIfam" id="NF008177">
    <property type="entry name" value="PRK10925.1"/>
    <property type="match status" value="1"/>
</dbReference>
<feature type="binding site" evidence="5">
    <location>
        <position position="167"/>
    </location>
    <ligand>
        <name>Mn(2+)</name>
        <dbReference type="ChEBI" id="CHEBI:29035"/>
    </ligand>
</feature>
<dbReference type="GO" id="GO:0005737">
    <property type="term" value="C:cytoplasm"/>
    <property type="evidence" value="ECO:0007669"/>
    <property type="project" value="TreeGrafter"/>
</dbReference>
<feature type="domain" description="Manganese/iron superoxide dismutase C-terminal" evidence="8">
    <location>
        <begin position="95"/>
        <end position="200"/>
    </location>
</feature>
<dbReference type="FunFam" id="3.55.40.20:FF:000001">
    <property type="entry name" value="Superoxide dismutase"/>
    <property type="match status" value="1"/>
</dbReference>
<dbReference type="AlphaFoldDB" id="A0A066UNV2"/>
<dbReference type="OrthoDB" id="9803125at2"/>
<dbReference type="SUPFAM" id="SSF54719">
    <property type="entry name" value="Fe,Mn superoxide dismutase (SOD), C-terminal domain"/>
    <property type="match status" value="1"/>
</dbReference>
<dbReference type="PRINTS" id="PR01703">
    <property type="entry name" value="MNSODISMTASE"/>
</dbReference>
<evidence type="ECO:0000256" key="3">
    <source>
        <dbReference type="ARBA" id="ARBA00022723"/>
    </source>
</evidence>
<evidence type="ECO:0000256" key="6">
    <source>
        <dbReference type="RuleBase" id="RU000414"/>
    </source>
</evidence>
<dbReference type="Proteomes" id="UP000035860">
    <property type="component" value="Unassembled WGS sequence"/>
</dbReference>
<dbReference type="GO" id="GO:0004784">
    <property type="term" value="F:superoxide dismutase activity"/>
    <property type="evidence" value="ECO:0007669"/>
    <property type="project" value="UniProtKB-EC"/>
</dbReference>
<dbReference type="PIRSF" id="PIRSF000349">
    <property type="entry name" value="SODismutase"/>
    <property type="match status" value="1"/>
</dbReference>
<evidence type="ECO:0000256" key="4">
    <source>
        <dbReference type="ARBA" id="ARBA00023002"/>
    </source>
</evidence>
<dbReference type="InterPro" id="IPR019832">
    <property type="entry name" value="Mn/Fe_SOD_C"/>
</dbReference>
<reference evidence="9 10" key="1">
    <citation type="journal article" date="2014" name="Genome Announc.">
        <title>Draft Genome Sequence of Moraxella bovoculi Strain 237T (ATCC BAA-1259T) Isolated from a Calf with Infectious Bovine Keratoconjunctivitis.</title>
        <authorList>
            <person name="Calcutt M.J."/>
            <person name="Foecking M.F."/>
            <person name="Martin N.T."/>
            <person name="Mhlanga-Mutangadura T."/>
            <person name="Reilly T.J."/>
        </authorList>
    </citation>
    <scope>NUCLEOTIDE SEQUENCE [LARGE SCALE GENOMIC DNA]</scope>
    <source>
        <strain evidence="9 10">237</strain>
    </source>
</reference>
<evidence type="ECO:0000313" key="10">
    <source>
        <dbReference type="Proteomes" id="UP000035860"/>
    </source>
</evidence>
<dbReference type="InterPro" id="IPR001189">
    <property type="entry name" value="Mn/Fe_SOD"/>
</dbReference>
<feature type="binding site" evidence="5">
    <location>
        <position position="81"/>
    </location>
    <ligand>
        <name>Mn(2+)</name>
        <dbReference type="ChEBI" id="CHEBI:29035"/>
    </ligand>
</feature>
<evidence type="ECO:0000259" key="7">
    <source>
        <dbReference type="Pfam" id="PF00081"/>
    </source>
</evidence>
<evidence type="ECO:0000259" key="8">
    <source>
        <dbReference type="Pfam" id="PF02777"/>
    </source>
</evidence>
<comment type="function">
    <text evidence="6">Destroys radicals which are normally produced within the cells and which are toxic to biological systems.</text>
</comment>
<dbReference type="RefSeq" id="WP_036362337.1">
    <property type="nucleotide sequence ID" value="NZ_AOMT01000005.1"/>
</dbReference>
<protein>
    <recommendedName>
        <fullName evidence="2 6">Superoxide dismutase</fullName>
        <ecNumber evidence="2 6">1.15.1.1</ecNumber>
    </recommendedName>
</protein>
<dbReference type="InterPro" id="IPR019831">
    <property type="entry name" value="Mn/Fe_SOD_N"/>
</dbReference>
<dbReference type="GeneID" id="301975323"/>
<dbReference type="PROSITE" id="PS00088">
    <property type="entry name" value="SOD_MN"/>
    <property type="match status" value="1"/>
</dbReference>
<organism evidence="9 10">
    <name type="scientific">Moraxella bovoculi 237</name>
    <dbReference type="NCBI Taxonomy" id="743974"/>
    <lineage>
        <taxon>Bacteria</taxon>
        <taxon>Pseudomonadati</taxon>
        <taxon>Pseudomonadota</taxon>
        <taxon>Gammaproteobacteria</taxon>
        <taxon>Moraxellales</taxon>
        <taxon>Moraxellaceae</taxon>
        <taxon>Moraxella</taxon>
    </lineage>
</organism>
<evidence type="ECO:0000256" key="1">
    <source>
        <dbReference type="ARBA" id="ARBA00008714"/>
    </source>
</evidence>
<comment type="catalytic activity">
    <reaction evidence="6">
        <text>2 superoxide + 2 H(+) = H2O2 + O2</text>
        <dbReference type="Rhea" id="RHEA:20696"/>
        <dbReference type="ChEBI" id="CHEBI:15378"/>
        <dbReference type="ChEBI" id="CHEBI:15379"/>
        <dbReference type="ChEBI" id="CHEBI:16240"/>
        <dbReference type="ChEBI" id="CHEBI:18421"/>
        <dbReference type="EC" id="1.15.1.1"/>
    </reaction>
</comment>
<gene>
    <name evidence="9" type="ORF">MBO_01495</name>
</gene>
<dbReference type="InterPro" id="IPR019833">
    <property type="entry name" value="Mn/Fe_SOD_BS"/>
</dbReference>
<dbReference type="Gene3D" id="3.55.40.20">
    <property type="entry name" value="Iron/manganese superoxide dismutase, C-terminal domain"/>
    <property type="match status" value="1"/>
</dbReference>
<evidence type="ECO:0000256" key="2">
    <source>
        <dbReference type="ARBA" id="ARBA00012682"/>
    </source>
</evidence>
<dbReference type="GO" id="GO:0030145">
    <property type="term" value="F:manganese ion binding"/>
    <property type="evidence" value="ECO:0007669"/>
    <property type="project" value="UniProtKB-ARBA"/>
</dbReference>
<sequence length="204" mass="22929">MAFVLPELGYAYDALEPHFDKETMEIHHSKHHQAYVNNANAALEGTEWADKSAEEVIANLDRIPADKQTAVRNNAGGHANHSLFWTILKTGTELSGSLKEAIERDFGSVDAFKEEFEKAAQTRFGSGWAWLVKQGDKLAVVSTANQDSPLMGKSVAGCEGQPIIGLDVWEHAYYLKYQNKRPDYIKAFWNVVNWDEAQKRFEAL</sequence>
<dbReference type="InterPro" id="IPR036314">
    <property type="entry name" value="SOD_C_sf"/>
</dbReference>
<keyword evidence="3 5" id="KW-0479">Metal-binding</keyword>
<feature type="binding site" evidence="5">
    <location>
        <position position="171"/>
    </location>
    <ligand>
        <name>Mn(2+)</name>
        <dbReference type="ChEBI" id="CHEBI:29035"/>
    </ligand>
</feature>
<proteinExistence type="inferred from homology"/>
<dbReference type="EMBL" id="AOMT01000005">
    <property type="protein sequence ID" value="KDN25829.1"/>
    <property type="molecule type" value="Genomic_DNA"/>
</dbReference>
<dbReference type="eggNOG" id="COG0605">
    <property type="taxonomic scope" value="Bacteria"/>
</dbReference>
<dbReference type="SUPFAM" id="SSF46609">
    <property type="entry name" value="Fe,Mn superoxide dismutase (SOD), N-terminal domain"/>
    <property type="match status" value="1"/>
</dbReference>
<keyword evidence="4 6" id="KW-0560">Oxidoreductase</keyword>
<keyword evidence="10" id="KW-1185">Reference proteome</keyword>
<dbReference type="PANTHER" id="PTHR43595:SF2">
    <property type="entry name" value="SMALL RIBOSOMAL SUBUNIT PROTEIN MS42"/>
    <property type="match status" value="1"/>
</dbReference>
<dbReference type="FunFam" id="1.10.287.990:FF:000001">
    <property type="entry name" value="Superoxide dismutase"/>
    <property type="match status" value="1"/>
</dbReference>
<accession>A0A066UNV2</accession>
<dbReference type="Gene3D" id="1.10.287.990">
    <property type="entry name" value="Fe,Mn superoxide dismutase (SOD) domain"/>
    <property type="match status" value="1"/>
</dbReference>
<dbReference type="EC" id="1.15.1.1" evidence="2 6"/>
<comment type="caution">
    <text evidence="9">The sequence shown here is derived from an EMBL/GenBank/DDBJ whole genome shotgun (WGS) entry which is preliminary data.</text>
</comment>
<name>A0A066UNV2_9GAMM</name>
<evidence type="ECO:0000256" key="5">
    <source>
        <dbReference type="PIRSR" id="PIRSR000349-1"/>
    </source>
</evidence>
<feature type="binding site" evidence="5">
    <location>
        <position position="27"/>
    </location>
    <ligand>
        <name>Mn(2+)</name>
        <dbReference type="ChEBI" id="CHEBI:29035"/>
    </ligand>
</feature>
<feature type="domain" description="Manganese/iron superoxide dismutase N-terminal" evidence="7">
    <location>
        <begin position="3"/>
        <end position="88"/>
    </location>
</feature>
<dbReference type="Pfam" id="PF02777">
    <property type="entry name" value="Sod_Fe_C"/>
    <property type="match status" value="1"/>
</dbReference>
<dbReference type="InterPro" id="IPR036324">
    <property type="entry name" value="Mn/Fe_SOD_N_sf"/>
</dbReference>
<comment type="similarity">
    <text evidence="1 6">Belongs to the iron/manganese superoxide dismutase family.</text>
</comment>
<evidence type="ECO:0000313" key="9">
    <source>
        <dbReference type="EMBL" id="KDN25829.1"/>
    </source>
</evidence>